<proteinExistence type="predicted"/>
<protein>
    <submittedName>
        <fullName evidence="1">Uncharacterized protein</fullName>
    </submittedName>
</protein>
<comment type="caution">
    <text evidence="1">The sequence shown here is derived from an EMBL/GenBank/DDBJ whole genome shotgun (WGS) entry which is preliminary data.</text>
</comment>
<dbReference type="EMBL" id="JANRMS010001824">
    <property type="protein sequence ID" value="KAJ3525942.1"/>
    <property type="molecule type" value="Genomic_DNA"/>
</dbReference>
<gene>
    <name evidence="1" type="ORF">NM208_g11421</name>
</gene>
<sequence length="110" mass="12047">MLAFPVANRVEGFREDVCYFGKAQDVAMAAPNNDGDLGNQALVDKLGQIDAANVLDEAEVDKINELKKEIAAWCNTFPLPVEGWRLDCPVSKVPPPLHKATEAIHSPCMR</sequence>
<evidence type="ECO:0000313" key="2">
    <source>
        <dbReference type="Proteomes" id="UP001148629"/>
    </source>
</evidence>
<evidence type="ECO:0000313" key="1">
    <source>
        <dbReference type="EMBL" id="KAJ3525942.1"/>
    </source>
</evidence>
<reference evidence="1" key="1">
    <citation type="submission" date="2022-08" db="EMBL/GenBank/DDBJ databases">
        <title>Genome Sequence of Fusarium decemcellulare.</title>
        <authorList>
            <person name="Buettner E."/>
        </authorList>
    </citation>
    <scope>NUCLEOTIDE SEQUENCE</scope>
    <source>
        <strain evidence="1">Babe19</strain>
    </source>
</reference>
<dbReference type="Proteomes" id="UP001148629">
    <property type="component" value="Unassembled WGS sequence"/>
</dbReference>
<name>A0ACC1RT96_9HYPO</name>
<accession>A0ACC1RT96</accession>
<organism evidence="1 2">
    <name type="scientific">Fusarium decemcellulare</name>
    <dbReference type="NCBI Taxonomy" id="57161"/>
    <lineage>
        <taxon>Eukaryota</taxon>
        <taxon>Fungi</taxon>
        <taxon>Dikarya</taxon>
        <taxon>Ascomycota</taxon>
        <taxon>Pezizomycotina</taxon>
        <taxon>Sordariomycetes</taxon>
        <taxon>Hypocreomycetidae</taxon>
        <taxon>Hypocreales</taxon>
        <taxon>Nectriaceae</taxon>
        <taxon>Fusarium</taxon>
        <taxon>Fusarium decemcellulare species complex</taxon>
    </lineage>
</organism>
<keyword evidence="2" id="KW-1185">Reference proteome</keyword>